<keyword evidence="3" id="KW-1185">Reference proteome</keyword>
<evidence type="ECO:0008006" key="4">
    <source>
        <dbReference type="Google" id="ProtNLM"/>
    </source>
</evidence>
<organism evidence="2 3">
    <name type="scientific">Chitinimonas lacunae</name>
    <dbReference type="NCBI Taxonomy" id="1963018"/>
    <lineage>
        <taxon>Bacteria</taxon>
        <taxon>Pseudomonadati</taxon>
        <taxon>Pseudomonadota</taxon>
        <taxon>Betaproteobacteria</taxon>
        <taxon>Neisseriales</taxon>
        <taxon>Chitinibacteraceae</taxon>
        <taxon>Chitinimonas</taxon>
    </lineage>
</organism>
<comment type="caution">
    <text evidence="2">The sequence shown here is derived from an EMBL/GenBank/DDBJ whole genome shotgun (WGS) entry which is preliminary data.</text>
</comment>
<evidence type="ECO:0000313" key="2">
    <source>
        <dbReference type="EMBL" id="MFC4158572.1"/>
    </source>
</evidence>
<gene>
    <name evidence="2" type="ORF">ACFOW7_04265</name>
</gene>
<keyword evidence="1" id="KW-1133">Transmembrane helix</keyword>
<feature type="transmembrane region" description="Helical" evidence="1">
    <location>
        <begin position="21"/>
        <end position="41"/>
    </location>
</feature>
<sequence length="295" mass="33018">MFEVLLQPARRLSQRLSFRRKFLLIFLLSVGPGIWILSGSLRDGYRAVVRDEVERQGAVYLQDFTPLAKALAVHRGASTALLNGDSSLEASIAEAVATIDQSLQKIASERELPHIHIGQWKSQREAIVTAWQAIRSGWRSKPVEVNFAEHSRLISLVNEYRHHVAGDTGLLLDPEADAYYMIVTMIDTLPRLRERLGQTRGWTATLVKSVDPKTIGRLDMLVNGEILSLIEHIDNDLVLLSDTNPSSGAKMVAQWQPVREGIQALRAEMGGQLQSGDWQNAAGYFKKISELISWR</sequence>
<keyword evidence="1" id="KW-0472">Membrane</keyword>
<reference evidence="3" key="1">
    <citation type="journal article" date="2019" name="Int. J. Syst. Evol. Microbiol.">
        <title>The Global Catalogue of Microorganisms (GCM) 10K type strain sequencing project: providing services to taxonomists for standard genome sequencing and annotation.</title>
        <authorList>
            <consortium name="The Broad Institute Genomics Platform"/>
            <consortium name="The Broad Institute Genome Sequencing Center for Infectious Disease"/>
            <person name="Wu L."/>
            <person name="Ma J."/>
        </authorList>
    </citation>
    <scope>NUCLEOTIDE SEQUENCE [LARGE SCALE GENOMIC DNA]</scope>
    <source>
        <strain evidence="3">LMG 29894</strain>
    </source>
</reference>
<name>A0ABV8MNG1_9NEIS</name>
<dbReference type="EMBL" id="JBHSBU010000001">
    <property type="protein sequence ID" value="MFC4158572.1"/>
    <property type="molecule type" value="Genomic_DNA"/>
</dbReference>
<keyword evidence="1" id="KW-0812">Transmembrane</keyword>
<evidence type="ECO:0000313" key="3">
    <source>
        <dbReference type="Proteomes" id="UP001595791"/>
    </source>
</evidence>
<dbReference type="RefSeq" id="WP_378161392.1">
    <property type="nucleotide sequence ID" value="NZ_JBHSBU010000001.1"/>
</dbReference>
<accession>A0ABV8MNG1</accession>
<protein>
    <recommendedName>
        <fullName evidence="4">Nitrate/nitrite sensing protein domain-containing protein</fullName>
    </recommendedName>
</protein>
<evidence type="ECO:0000256" key="1">
    <source>
        <dbReference type="SAM" id="Phobius"/>
    </source>
</evidence>
<proteinExistence type="predicted"/>
<dbReference type="Proteomes" id="UP001595791">
    <property type="component" value="Unassembled WGS sequence"/>
</dbReference>